<name>A0ABR3WR24_9PEZI</name>
<keyword evidence="4" id="KW-0804">Transcription</keyword>
<dbReference type="Proteomes" id="UP001586593">
    <property type="component" value="Unassembled WGS sequence"/>
</dbReference>
<keyword evidence="2" id="KW-0805">Transcription regulation</keyword>
<evidence type="ECO:0000256" key="2">
    <source>
        <dbReference type="ARBA" id="ARBA00023015"/>
    </source>
</evidence>
<keyword evidence="3" id="KW-0238">DNA-binding</keyword>
<comment type="subcellular location">
    <subcellularLocation>
        <location evidence="1">Nucleus</location>
    </subcellularLocation>
</comment>
<feature type="domain" description="Xylanolytic transcriptional activator regulatory" evidence="7">
    <location>
        <begin position="149"/>
        <end position="230"/>
    </location>
</feature>
<keyword evidence="5" id="KW-0539">Nucleus</keyword>
<evidence type="ECO:0000259" key="7">
    <source>
        <dbReference type="SMART" id="SM00906"/>
    </source>
</evidence>
<evidence type="ECO:0000256" key="6">
    <source>
        <dbReference type="SAM" id="MobiDB-lite"/>
    </source>
</evidence>
<accession>A0ABR3WR24</accession>
<gene>
    <name evidence="8" type="ORF">VTK73DRAFT_4885</name>
</gene>
<proteinExistence type="predicted"/>
<dbReference type="PANTHER" id="PTHR47540">
    <property type="entry name" value="THIAMINE REPRESSIBLE GENES REGULATORY PROTEIN THI5"/>
    <property type="match status" value="1"/>
</dbReference>
<evidence type="ECO:0000256" key="1">
    <source>
        <dbReference type="ARBA" id="ARBA00004123"/>
    </source>
</evidence>
<sequence>MCAGDKPFEPDPGGPLPIPSVATASELLAFYFDVCIATYRFLHRPTVAAWLDRLQSNKAQGLPLAHGLGEMKAAVVLTILAIGIFHRAMSRGRQDPVHEEFLSLNHSDRLFSEAARLVDTAKGFPNLVSVQARLIQVLYLLHSSRMNQAWYAFGNVFQTIAVLGLHRRTNRARTLASKAATRDYIQSQCQKRTFWSTYILDIYLGVIFGRPRHYHDEDIDQDLPDAVNDEDMTAQGPAARKGHKDCAIEVLICHAKIARIVANISRRIYRDGKARMESLAQRAGDLVGDLARWKSELPPFLGSVNPTSLVPPYRRQATSMKLAYCHAMMHANRPFLLRRMEADRGHSDLVQRRIVDCMAAAREVLEMVDDMASDGTLFHAFWWTHYVAFCSLAIVYVWQIQRNGAGNDNNNETTGGTALAPDLDGLFDLAERCQHHLAEATASNSPSRRYSIILEELRQEAMSYTARGPRQVYAEQTDVKGRDVESGGPHEEGSRLDHHHHDSAPFSMEASQVNGGYLPAHVWDNWQTTDWLDMDSLALGTFSGFELSPQSWFPEQPSNGLFF</sequence>
<evidence type="ECO:0000256" key="5">
    <source>
        <dbReference type="ARBA" id="ARBA00023242"/>
    </source>
</evidence>
<protein>
    <recommendedName>
        <fullName evidence="7">Xylanolytic transcriptional activator regulatory domain-containing protein</fullName>
    </recommendedName>
</protein>
<dbReference type="InterPro" id="IPR007219">
    <property type="entry name" value="XnlR_reg_dom"/>
</dbReference>
<evidence type="ECO:0000313" key="8">
    <source>
        <dbReference type="EMBL" id="KAL1866118.1"/>
    </source>
</evidence>
<dbReference type="SMART" id="SM00906">
    <property type="entry name" value="Fungal_trans"/>
    <property type="match status" value="1"/>
</dbReference>
<dbReference type="EMBL" id="JAZHXJ010000275">
    <property type="protein sequence ID" value="KAL1866118.1"/>
    <property type="molecule type" value="Genomic_DNA"/>
</dbReference>
<dbReference type="Pfam" id="PF04082">
    <property type="entry name" value="Fungal_trans"/>
    <property type="match status" value="1"/>
</dbReference>
<dbReference type="PANTHER" id="PTHR47540:SF2">
    <property type="entry name" value="ZN(II)2CYS6 TRANSCRIPTION FACTOR (EUROFUNG)"/>
    <property type="match status" value="1"/>
</dbReference>
<comment type="caution">
    <text evidence="8">The sequence shown here is derived from an EMBL/GenBank/DDBJ whole genome shotgun (WGS) entry which is preliminary data.</text>
</comment>
<reference evidence="8 9" key="1">
    <citation type="journal article" date="2024" name="Commun. Biol.">
        <title>Comparative genomic analysis of thermophilic fungi reveals convergent evolutionary adaptations and gene losses.</title>
        <authorList>
            <person name="Steindorff A.S."/>
            <person name="Aguilar-Pontes M.V."/>
            <person name="Robinson A.J."/>
            <person name="Andreopoulos B."/>
            <person name="LaButti K."/>
            <person name="Kuo A."/>
            <person name="Mondo S."/>
            <person name="Riley R."/>
            <person name="Otillar R."/>
            <person name="Haridas S."/>
            <person name="Lipzen A."/>
            <person name="Grimwood J."/>
            <person name="Schmutz J."/>
            <person name="Clum A."/>
            <person name="Reid I.D."/>
            <person name="Moisan M.C."/>
            <person name="Butler G."/>
            <person name="Nguyen T.T.M."/>
            <person name="Dewar K."/>
            <person name="Conant G."/>
            <person name="Drula E."/>
            <person name="Henrissat B."/>
            <person name="Hansel C."/>
            <person name="Singer S."/>
            <person name="Hutchinson M.I."/>
            <person name="de Vries R.P."/>
            <person name="Natvig D.O."/>
            <person name="Powell A.J."/>
            <person name="Tsang A."/>
            <person name="Grigoriev I.V."/>
        </authorList>
    </citation>
    <scope>NUCLEOTIDE SEQUENCE [LARGE SCALE GENOMIC DNA]</scope>
    <source>
        <strain evidence="8 9">ATCC 24622</strain>
    </source>
</reference>
<evidence type="ECO:0000256" key="3">
    <source>
        <dbReference type="ARBA" id="ARBA00023125"/>
    </source>
</evidence>
<organism evidence="8 9">
    <name type="scientific">Phialemonium thermophilum</name>
    <dbReference type="NCBI Taxonomy" id="223376"/>
    <lineage>
        <taxon>Eukaryota</taxon>
        <taxon>Fungi</taxon>
        <taxon>Dikarya</taxon>
        <taxon>Ascomycota</taxon>
        <taxon>Pezizomycotina</taxon>
        <taxon>Sordariomycetes</taxon>
        <taxon>Sordariomycetidae</taxon>
        <taxon>Cephalothecales</taxon>
        <taxon>Cephalothecaceae</taxon>
        <taxon>Phialemonium</taxon>
    </lineage>
</organism>
<evidence type="ECO:0000256" key="4">
    <source>
        <dbReference type="ARBA" id="ARBA00023163"/>
    </source>
</evidence>
<dbReference type="CDD" id="cd12148">
    <property type="entry name" value="fungal_TF_MHR"/>
    <property type="match status" value="1"/>
</dbReference>
<feature type="region of interest" description="Disordered" evidence="6">
    <location>
        <begin position="478"/>
        <end position="502"/>
    </location>
</feature>
<keyword evidence="9" id="KW-1185">Reference proteome</keyword>
<dbReference type="InterPro" id="IPR051711">
    <property type="entry name" value="Stress_Response_Reg"/>
</dbReference>
<evidence type="ECO:0000313" key="9">
    <source>
        <dbReference type="Proteomes" id="UP001586593"/>
    </source>
</evidence>